<proteinExistence type="inferred from homology"/>
<dbReference type="RefSeq" id="WP_399647997.1">
    <property type="nucleotide sequence ID" value="NZ_JBITYG010000003.1"/>
</dbReference>
<dbReference type="EMBL" id="JBITYG010000003">
    <property type="protein sequence ID" value="MFI9101494.1"/>
    <property type="molecule type" value="Genomic_DNA"/>
</dbReference>
<dbReference type="PANTHER" id="PTHR43580">
    <property type="entry name" value="OXIDOREDUCTASE GLYR1-RELATED"/>
    <property type="match status" value="1"/>
</dbReference>
<accession>A0ABW8C4Y7</accession>
<dbReference type="InterPro" id="IPR051265">
    <property type="entry name" value="HIBADH-related_NP60_sf"/>
</dbReference>
<organism evidence="4 5">
    <name type="scientific">Streptomyces fildesensis</name>
    <dbReference type="NCBI Taxonomy" id="375757"/>
    <lineage>
        <taxon>Bacteria</taxon>
        <taxon>Bacillati</taxon>
        <taxon>Actinomycetota</taxon>
        <taxon>Actinomycetes</taxon>
        <taxon>Kitasatosporales</taxon>
        <taxon>Streptomycetaceae</taxon>
        <taxon>Streptomyces</taxon>
    </lineage>
</organism>
<comment type="caution">
    <text evidence="4">The sequence shown here is derived from an EMBL/GenBank/DDBJ whole genome shotgun (WGS) entry which is preliminary data.</text>
</comment>
<dbReference type="InterPro" id="IPR015815">
    <property type="entry name" value="HIBADH-related"/>
</dbReference>
<keyword evidence="2 4" id="KW-0560">Oxidoreductase</keyword>
<dbReference type="InterPro" id="IPR002204">
    <property type="entry name" value="3-OH-isobutyrate_DH-rel_CS"/>
</dbReference>
<dbReference type="PIRSF" id="PIRSF000103">
    <property type="entry name" value="HIBADH"/>
    <property type="match status" value="1"/>
</dbReference>
<dbReference type="Proteomes" id="UP001614394">
    <property type="component" value="Unassembled WGS sequence"/>
</dbReference>
<dbReference type="InterPro" id="IPR013328">
    <property type="entry name" value="6PGD_dom2"/>
</dbReference>
<protein>
    <submittedName>
        <fullName evidence="4">NAD(P)-dependent oxidoreductase</fullName>
        <ecNumber evidence="4">1.1.-.-</ecNumber>
    </submittedName>
</protein>
<evidence type="ECO:0000313" key="5">
    <source>
        <dbReference type="Proteomes" id="UP001614394"/>
    </source>
</evidence>
<sequence>MEKIAFLGLGHMGAVMARRLLAAGHPLTVWNRTASRAEPLVAAGARQASTPVAAVDGADVVITMLADPEAVRQVMGGPAGAAAALRPGTRLIDMSSIGPRAVRELAGWLPAGVALVDAPVMGSVDRAATGELSLLVGGDPDPVLKILECFGTVTRCGPTGSGAALKIVLISSVIGGVALVGEALALADTLGLPEELVVGAMAKGPLAGAVDRAFAREAHFSVALAAKDVRLATDAAELPVASAVLGFLTEFPELADEDLAQAAQRFRTRTGGHRVAEAAPPTDR</sequence>
<dbReference type="InterPro" id="IPR008927">
    <property type="entry name" value="6-PGluconate_DH-like_C_sf"/>
</dbReference>
<dbReference type="SUPFAM" id="SSF51735">
    <property type="entry name" value="NAD(P)-binding Rossmann-fold domains"/>
    <property type="match status" value="1"/>
</dbReference>
<comment type="similarity">
    <text evidence="1">Belongs to the HIBADH-related family.</text>
</comment>
<gene>
    <name evidence="4" type="ORF">ACIGXA_13320</name>
</gene>
<dbReference type="InterPro" id="IPR006115">
    <property type="entry name" value="6PGDH_NADP-bd"/>
</dbReference>
<dbReference type="Gene3D" id="1.10.1040.10">
    <property type="entry name" value="N-(1-d-carboxylethyl)-l-norvaline Dehydrogenase, domain 2"/>
    <property type="match status" value="1"/>
</dbReference>
<dbReference type="InterPro" id="IPR036291">
    <property type="entry name" value="NAD(P)-bd_dom_sf"/>
</dbReference>
<evidence type="ECO:0000256" key="2">
    <source>
        <dbReference type="ARBA" id="ARBA00023002"/>
    </source>
</evidence>
<evidence type="ECO:0000259" key="3">
    <source>
        <dbReference type="Pfam" id="PF03446"/>
    </source>
</evidence>
<feature type="domain" description="6-phosphogluconate dehydrogenase NADP-binding" evidence="3">
    <location>
        <begin position="3"/>
        <end position="156"/>
    </location>
</feature>
<dbReference type="EC" id="1.1.-.-" evidence="4"/>
<reference evidence="4 5" key="1">
    <citation type="submission" date="2024-10" db="EMBL/GenBank/DDBJ databases">
        <title>The Natural Products Discovery Center: Release of the First 8490 Sequenced Strains for Exploring Actinobacteria Biosynthetic Diversity.</title>
        <authorList>
            <person name="Kalkreuter E."/>
            <person name="Kautsar S.A."/>
            <person name="Yang D."/>
            <person name="Bader C.D."/>
            <person name="Teijaro C.N."/>
            <person name="Fluegel L."/>
            <person name="Davis C.M."/>
            <person name="Simpson J.R."/>
            <person name="Lauterbach L."/>
            <person name="Steele A.D."/>
            <person name="Gui C."/>
            <person name="Meng S."/>
            <person name="Li G."/>
            <person name="Viehrig K."/>
            <person name="Ye F."/>
            <person name="Su P."/>
            <person name="Kiefer A.F."/>
            <person name="Nichols A."/>
            <person name="Cepeda A.J."/>
            <person name="Yan W."/>
            <person name="Fan B."/>
            <person name="Jiang Y."/>
            <person name="Adhikari A."/>
            <person name="Zheng C.-J."/>
            <person name="Schuster L."/>
            <person name="Cowan T.M."/>
            <person name="Smanski M.J."/>
            <person name="Chevrette M.G."/>
            <person name="De Carvalho L.P.S."/>
            <person name="Shen B."/>
        </authorList>
    </citation>
    <scope>NUCLEOTIDE SEQUENCE [LARGE SCALE GENOMIC DNA]</scope>
    <source>
        <strain evidence="4 5">NPDC053399</strain>
    </source>
</reference>
<name>A0ABW8C4Y7_9ACTN</name>
<dbReference type="GO" id="GO:0016491">
    <property type="term" value="F:oxidoreductase activity"/>
    <property type="evidence" value="ECO:0007669"/>
    <property type="project" value="UniProtKB-KW"/>
</dbReference>
<dbReference type="Pfam" id="PF03446">
    <property type="entry name" value="NAD_binding_2"/>
    <property type="match status" value="1"/>
</dbReference>
<evidence type="ECO:0000256" key="1">
    <source>
        <dbReference type="ARBA" id="ARBA00009080"/>
    </source>
</evidence>
<dbReference type="Gene3D" id="3.40.50.720">
    <property type="entry name" value="NAD(P)-binding Rossmann-like Domain"/>
    <property type="match status" value="1"/>
</dbReference>
<dbReference type="SUPFAM" id="SSF48179">
    <property type="entry name" value="6-phosphogluconate dehydrogenase C-terminal domain-like"/>
    <property type="match status" value="1"/>
</dbReference>
<dbReference type="PANTHER" id="PTHR43580:SF2">
    <property type="entry name" value="CYTOKINE-LIKE NUCLEAR FACTOR N-PAC"/>
    <property type="match status" value="1"/>
</dbReference>
<keyword evidence="5" id="KW-1185">Reference proteome</keyword>
<evidence type="ECO:0000313" key="4">
    <source>
        <dbReference type="EMBL" id="MFI9101494.1"/>
    </source>
</evidence>
<dbReference type="PROSITE" id="PS00895">
    <property type="entry name" value="3_HYDROXYISOBUT_DH"/>
    <property type="match status" value="1"/>
</dbReference>